<feature type="compositionally biased region" description="Basic and acidic residues" evidence="1">
    <location>
        <begin position="133"/>
        <end position="151"/>
    </location>
</feature>
<proteinExistence type="predicted"/>
<dbReference type="NCBIfam" id="TIGR01987">
    <property type="entry name" value="HI0074"/>
    <property type="match status" value="1"/>
</dbReference>
<sequence>MTEAQLNLTPLQNAIARLDEGLARYRRDTTDDQIRDGLIQRFEFTYEICHKTLKRYLRAISPTPAEYDHMAFADLIRSANEHGLLRGDWPVWRGWREMRGRTSRAYDEVIALEVVMGIPNFLAEARFLSEQLQRRETGRGGEGEGKTHHEPLPGAKS</sequence>
<dbReference type="GO" id="GO:0016740">
    <property type="term" value="F:transferase activity"/>
    <property type="evidence" value="ECO:0007669"/>
    <property type="project" value="UniProtKB-KW"/>
</dbReference>
<evidence type="ECO:0000313" key="3">
    <source>
        <dbReference type="EMBL" id="VFK31185.1"/>
    </source>
</evidence>
<dbReference type="InterPro" id="IPR010235">
    <property type="entry name" value="HepT"/>
</dbReference>
<organism evidence="3">
    <name type="scientific">Candidatus Kentrum sp. MB</name>
    <dbReference type="NCBI Taxonomy" id="2138164"/>
    <lineage>
        <taxon>Bacteria</taxon>
        <taxon>Pseudomonadati</taxon>
        <taxon>Pseudomonadota</taxon>
        <taxon>Gammaproteobacteria</taxon>
        <taxon>Candidatus Kentrum</taxon>
    </lineage>
</organism>
<evidence type="ECO:0000256" key="1">
    <source>
        <dbReference type="SAM" id="MobiDB-lite"/>
    </source>
</evidence>
<protein>
    <submittedName>
        <fullName evidence="3">Nucleotidyltransferase substrate binding protein, HI0074 family</fullName>
    </submittedName>
</protein>
<dbReference type="EMBL" id="CAADFQ010000021">
    <property type="protein sequence ID" value="VFK31185.1"/>
    <property type="molecule type" value="Genomic_DNA"/>
</dbReference>
<dbReference type="SUPFAM" id="SSF81593">
    <property type="entry name" value="Nucleotidyltransferase substrate binding subunit/domain"/>
    <property type="match status" value="1"/>
</dbReference>
<evidence type="ECO:0000313" key="4">
    <source>
        <dbReference type="EMBL" id="VFK75382.1"/>
    </source>
</evidence>
<dbReference type="Pfam" id="PF08780">
    <property type="entry name" value="NTase_sub_bind"/>
    <property type="match status" value="1"/>
</dbReference>
<dbReference type="Gene3D" id="1.20.120.330">
    <property type="entry name" value="Nucleotidyltransferases domain 2"/>
    <property type="match status" value="1"/>
</dbReference>
<accession>A0A450XPC4</accession>
<dbReference type="AlphaFoldDB" id="A0A450XPC4"/>
<name>A0A450XPC4_9GAMM</name>
<dbReference type="EMBL" id="CAADGH010000021">
    <property type="protein sequence ID" value="VFK75382.1"/>
    <property type="molecule type" value="Genomic_DNA"/>
</dbReference>
<reference evidence="3" key="1">
    <citation type="submission" date="2019-02" db="EMBL/GenBank/DDBJ databases">
        <authorList>
            <person name="Gruber-Vodicka R. H."/>
            <person name="Seah K. B. B."/>
        </authorList>
    </citation>
    <scope>NUCLEOTIDE SEQUENCE</scope>
    <source>
        <strain evidence="2">BECK_BZ197</strain>
        <strain evidence="4">BECK_BZ198</strain>
        <strain evidence="3">BECK_BZ199</strain>
    </source>
</reference>
<feature type="region of interest" description="Disordered" evidence="1">
    <location>
        <begin position="133"/>
        <end position="157"/>
    </location>
</feature>
<keyword evidence="3" id="KW-0808">Transferase</keyword>
<gene>
    <name evidence="2" type="ORF">BECKMB1821G_GA0114241_102416</name>
    <name evidence="4" type="ORF">BECKMB1821H_GA0114242_102116</name>
    <name evidence="3" type="ORF">BECKMB1821I_GA0114274_102115</name>
</gene>
<dbReference type="EMBL" id="CAADFO010000024">
    <property type="protein sequence ID" value="VFK26935.1"/>
    <property type="molecule type" value="Genomic_DNA"/>
</dbReference>
<evidence type="ECO:0000313" key="2">
    <source>
        <dbReference type="EMBL" id="VFK26935.1"/>
    </source>
</evidence>